<dbReference type="OrthoDB" id="3578774at2"/>
<keyword evidence="2" id="KW-1185">Reference proteome</keyword>
<dbReference type="RefSeq" id="WP_085671115.1">
    <property type="nucleotide sequence ID" value="NZ_JACKRU010000786.1"/>
</dbReference>
<gene>
    <name evidence="1" type="ORF">AWC27_00125</name>
</gene>
<evidence type="ECO:0000313" key="1">
    <source>
        <dbReference type="EMBL" id="ORX01692.1"/>
    </source>
</evidence>
<organism evidence="1 2">
    <name type="scientific">Mycobacterium szulgai</name>
    <dbReference type="NCBI Taxonomy" id="1787"/>
    <lineage>
        <taxon>Bacteria</taxon>
        <taxon>Bacillati</taxon>
        <taxon>Actinomycetota</taxon>
        <taxon>Actinomycetes</taxon>
        <taxon>Mycobacteriales</taxon>
        <taxon>Mycobacteriaceae</taxon>
        <taxon>Mycobacterium</taxon>
    </lineage>
</organism>
<evidence type="ECO:0000313" key="2">
    <source>
        <dbReference type="Proteomes" id="UP000193317"/>
    </source>
</evidence>
<dbReference type="EMBL" id="LQPW01000091">
    <property type="protein sequence ID" value="ORX01692.1"/>
    <property type="molecule type" value="Genomic_DNA"/>
</dbReference>
<dbReference type="Proteomes" id="UP000193317">
    <property type="component" value="Unassembled WGS sequence"/>
</dbReference>
<comment type="caution">
    <text evidence="1">The sequence shown here is derived from an EMBL/GenBank/DDBJ whole genome shotgun (WGS) entry which is preliminary data.</text>
</comment>
<name>A0A1X2EH21_MYCSZ</name>
<protein>
    <submittedName>
        <fullName evidence="1">Uncharacterized protein</fullName>
    </submittedName>
</protein>
<sequence>MRLQFDPGDDDAYNAARVALLDELDGWLDRPPPERAGVVTDVEIFLDWRYHESSGVLDDFGPGDITQFLLDWCPRRFAGQVDGAEFLCSAVGVYVDFMAASGRLVGGIDRANRLRRLAADLVPSVREEMRSPTAGGGDSDTVESYELPFVYVPPRAADVEAAAAAAPLLAKFDALRDYLGPDGKQVTEAGNLKLADGRALVELLGTGDEMDVNIGDKTSRKRTTACLRRLNLIVAFAKEAGAVRMHQRRLVPVKAWRARSAVARAEALFAAVVELGPSQSQSSSRVMYFNELHELLDDGIVHWLAPLLAHDNTELPFESFIEWAQSVLSRHLNPYWADEDMLDKFTDENMSSIFEILEEAGVVRWTDRQEVPKRFGRSHWTAGTVALTAFGRHVLPDYLDNAGYVLRRVGDVQNADGAALIDAMLTTADTGHGDLVANWQPGRAAIERVRMLSEAIVAASSAAGRMMGFTALHMFDIEEAEPFVRQLLDTPVAGHAALWLIQRGCAAPETLASFVDIAVLVDVLASDVADPEGLCSFFASLSEPLQVLENMWRHPAAETAVVLDALGQHLPDKALAKAARKAAVRHRSWLPNRLG</sequence>
<accession>A0A1X2EH21</accession>
<dbReference type="AlphaFoldDB" id="A0A1X2EH21"/>
<proteinExistence type="predicted"/>
<reference evidence="1 2" key="1">
    <citation type="submission" date="2016-01" db="EMBL/GenBank/DDBJ databases">
        <title>The new phylogeny of the genus Mycobacterium.</title>
        <authorList>
            <person name="Tarcisio F."/>
            <person name="Conor M."/>
            <person name="Antonella G."/>
            <person name="Elisabetta G."/>
            <person name="Giulia F.S."/>
            <person name="Sara T."/>
            <person name="Anna F."/>
            <person name="Clotilde B."/>
            <person name="Roberto B."/>
            <person name="Veronica D.S."/>
            <person name="Fabio R."/>
            <person name="Monica P."/>
            <person name="Olivier J."/>
            <person name="Enrico T."/>
            <person name="Nicola S."/>
        </authorList>
    </citation>
    <scope>NUCLEOTIDE SEQUENCE [LARGE SCALE GENOMIC DNA]</scope>
    <source>
        <strain evidence="1 2">DSM 44166</strain>
    </source>
</reference>